<dbReference type="OrthoDB" id="9758333at2"/>
<dbReference type="InterPro" id="IPR055133">
    <property type="entry name" value="BT_3657-like_N"/>
</dbReference>
<dbReference type="Gene3D" id="2.60.120.260">
    <property type="entry name" value="Galactose-binding domain-like"/>
    <property type="match status" value="1"/>
</dbReference>
<dbReference type="EC" id="3.2.1.55" evidence="3"/>
<dbReference type="InterPro" id="IPR017853">
    <property type="entry name" value="GH"/>
</dbReference>
<evidence type="ECO:0000313" key="8">
    <source>
        <dbReference type="EMBL" id="RVT73180.1"/>
    </source>
</evidence>
<dbReference type="PANTHER" id="PTHR31776">
    <property type="entry name" value="ALPHA-L-ARABINOFURANOSIDASE 1"/>
    <property type="match status" value="1"/>
</dbReference>
<dbReference type="Proteomes" id="UP000285211">
    <property type="component" value="Unassembled WGS sequence"/>
</dbReference>
<comment type="catalytic activity">
    <reaction evidence="1">
        <text>Hydrolysis of terminal non-reducing alpha-L-arabinofuranoside residues in alpha-L-arabinosides.</text>
        <dbReference type="EC" id="3.2.1.55"/>
    </reaction>
</comment>
<dbReference type="GO" id="GO:0046556">
    <property type="term" value="F:alpha-L-arabinofuranosidase activity"/>
    <property type="evidence" value="ECO:0007669"/>
    <property type="project" value="UniProtKB-EC"/>
</dbReference>
<dbReference type="FunFam" id="3.20.20.80:FF:000090">
    <property type="entry name" value="Alpha-L-arabinofuranosidase A"/>
    <property type="match status" value="1"/>
</dbReference>
<dbReference type="Gene3D" id="3.20.20.80">
    <property type="entry name" value="Glycosidases"/>
    <property type="match status" value="1"/>
</dbReference>
<dbReference type="InterPro" id="IPR055235">
    <property type="entry name" value="ASD1_cat"/>
</dbReference>
<evidence type="ECO:0000256" key="6">
    <source>
        <dbReference type="SAM" id="SignalP"/>
    </source>
</evidence>
<keyword evidence="9" id="KW-1185">Reference proteome</keyword>
<evidence type="ECO:0000256" key="5">
    <source>
        <dbReference type="ARBA" id="ARBA00022801"/>
    </source>
</evidence>
<dbReference type="SUPFAM" id="SSF75005">
    <property type="entry name" value="Arabinanase/levansucrase/invertase"/>
    <property type="match status" value="1"/>
</dbReference>
<evidence type="ECO:0000259" key="7">
    <source>
        <dbReference type="SMART" id="SM00813"/>
    </source>
</evidence>
<dbReference type="EMBL" id="SACJ01000011">
    <property type="protein sequence ID" value="RVT73180.1"/>
    <property type="molecule type" value="Genomic_DNA"/>
</dbReference>
<dbReference type="Pfam" id="PF02018">
    <property type="entry name" value="CBM_4_9"/>
    <property type="match status" value="1"/>
</dbReference>
<reference evidence="8 9" key="1">
    <citation type="submission" date="2019-01" db="EMBL/GenBank/DDBJ databases">
        <authorList>
            <person name="Chen W.-M."/>
        </authorList>
    </citation>
    <scope>NUCLEOTIDE SEQUENCE [LARGE SCALE GENOMIC DNA]</scope>
    <source>
        <strain evidence="8 9">BBQ-12</strain>
    </source>
</reference>
<dbReference type="InterPro" id="IPR023296">
    <property type="entry name" value="Glyco_hydro_beta-prop_sf"/>
</dbReference>
<evidence type="ECO:0000256" key="2">
    <source>
        <dbReference type="ARBA" id="ARBA00007186"/>
    </source>
</evidence>
<feature type="chain" id="PRO_5018680401" description="non-reducing end alpha-L-arabinofuranosidase" evidence="6">
    <location>
        <begin position="21"/>
        <end position="866"/>
    </location>
</feature>
<dbReference type="InterPro" id="IPR010720">
    <property type="entry name" value="Alpha-L-AF_C"/>
</dbReference>
<dbReference type="Gene3D" id="2.60.40.1180">
    <property type="entry name" value="Golgi alpha-mannosidase II"/>
    <property type="match status" value="1"/>
</dbReference>
<dbReference type="Pfam" id="PF22847">
    <property type="entry name" value="BT_3657-like_N"/>
    <property type="match status" value="1"/>
</dbReference>
<dbReference type="GO" id="GO:0046373">
    <property type="term" value="P:L-arabinose metabolic process"/>
    <property type="evidence" value="ECO:0007669"/>
    <property type="project" value="InterPro"/>
</dbReference>
<gene>
    <name evidence="8" type="ORF">EOD40_14620</name>
</gene>
<protein>
    <recommendedName>
        <fullName evidence="3">non-reducing end alpha-L-arabinofuranosidase</fullName>
        <ecNumber evidence="3">3.2.1.55</ecNumber>
    </recommendedName>
</protein>
<dbReference type="Pfam" id="PF06964">
    <property type="entry name" value="Alpha-L-AF_C"/>
    <property type="match status" value="1"/>
</dbReference>
<dbReference type="Gene3D" id="2.115.10.20">
    <property type="entry name" value="Glycosyl hydrolase domain, family 43"/>
    <property type="match status" value="1"/>
</dbReference>
<comment type="similarity">
    <text evidence="2">Belongs to the glycosyl hydrolase 51 family.</text>
</comment>
<proteinExistence type="inferred from homology"/>
<dbReference type="InterPro" id="IPR003305">
    <property type="entry name" value="CenC_carb-bd"/>
</dbReference>
<dbReference type="InterPro" id="IPR013780">
    <property type="entry name" value="Glyco_hydro_b"/>
</dbReference>
<dbReference type="PANTHER" id="PTHR31776:SF26">
    <property type="entry name" value="SECRETED ARABINOSIDASE"/>
    <property type="match status" value="1"/>
</dbReference>
<evidence type="ECO:0000256" key="4">
    <source>
        <dbReference type="ARBA" id="ARBA00022729"/>
    </source>
</evidence>
<dbReference type="SMART" id="SM00813">
    <property type="entry name" value="Alpha-L-AF_C"/>
    <property type="match status" value="1"/>
</dbReference>
<evidence type="ECO:0000256" key="3">
    <source>
        <dbReference type="ARBA" id="ARBA00012670"/>
    </source>
</evidence>
<organism evidence="8 9">
    <name type="scientific">Flavobacterium sufflavum</name>
    <dbReference type="NCBI Taxonomy" id="1921138"/>
    <lineage>
        <taxon>Bacteria</taxon>
        <taxon>Pseudomonadati</taxon>
        <taxon>Bacteroidota</taxon>
        <taxon>Flavobacteriia</taxon>
        <taxon>Flavobacteriales</taxon>
        <taxon>Flavobacteriaceae</taxon>
        <taxon>Flavobacterium</taxon>
    </lineage>
</organism>
<feature type="domain" description="Alpha-L-arabinofuranosidase C-terminal" evidence="7">
    <location>
        <begin position="681"/>
        <end position="857"/>
    </location>
</feature>
<dbReference type="SUPFAM" id="SSF51445">
    <property type="entry name" value="(Trans)glycosidases"/>
    <property type="match status" value="1"/>
</dbReference>
<accession>A0A3S2TZV5</accession>
<keyword evidence="4 6" id="KW-0732">Signal</keyword>
<dbReference type="InterPro" id="IPR051563">
    <property type="entry name" value="Glycosyl_Hydrolase_51"/>
</dbReference>
<sequence>MKLKIVAFIMSFVMVLPAFANNNRKLAHPGSVYLFAYTPENLSGRTGLQFAWSVDRKNWHSVGQNYNFLYSDYGRWGSQKKMIAPYLFQASDGMWHCVWSLNDKDGTFAHAASKDLITWGRQSYPPVMQDNNCLKPIVSQNNGVFTVSWKSSANAANGLFAVTTSNFVNYATTKTIQESERADLREAIAIAGIVQNGTVHKVSWDMVNDLIKNEQLVVYKNQLNGETSKTDASRFASLKALNATITVEASQSKKISNMLTGVFFEDINYAADGGLYAELIQNRDFEYALSDKEGRDKSWNSTKAWSVSGSQNTFSIDSLSPIHENNKHYAVLKTTEIGKGFSNEGFDGIALKVGEKYDFSLFTRNLAGANTKLLIRLVGKNGEKYAETTINSNSANWKKYSTVLVSNKTVADAKLEIVPQNKGNIALDIISLFPQKTFKGRKNGLRADLAQTIADIQPKFMRFPGGCVAHGDGLENIYHWKNTIGPLESRKPQRNLWGYHQSMGLGYFEYFQFCEDMGAVPLPVVSAGVPCQNSGTGGAGQQGGIPMSEMDEYVQDILDLIEYANGDVNTKWGKKRAEAGHSKPFNLKYVGIGNEDLITDIFEERFTMIFNAVKAKHPEITVIGTVGPFYEGTDYNEGWALADKLNIPMVDEHYYESVGWFINNQDFYDKYDRSKSKVYLGEYAAFLPGRPNNIETALAEALYLTSIERNGDVVSMASIAPMLAKEGHTQWNPDIIYFNNSEVKPTVGYQVQKMYGNNAGDVYLPNNITLSDTNESVRKRIGVSVVRDTKSNDLILKLVNILPVEVSTQLNLKNLGVIASQASRTLLTGTPDSKTALPKTDSIAISESFSAVMPAYSFTLIRMKSK</sequence>
<keyword evidence="5" id="KW-0378">Hydrolase</keyword>
<dbReference type="AlphaFoldDB" id="A0A3S2TZV5"/>
<name>A0A3S2TZV5_9FLAO</name>
<comment type="caution">
    <text evidence="8">The sequence shown here is derived from an EMBL/GenBank/DDBJ whole genome shotgun (WGS) entry which is preliminary data.</text>
</comment>
<evidence type="ECO:0000256" key="1">
    <source>
        <dbReference type="ARBA" id="ARBA00001462"/>
    </source>
</evidence>
<feature type="signal peptide" evidence="6">
    <location>
        <begin position="1"/>
        <end position="20"/>
    </location>
</feature>
<evidence type="ECO:0000313" key="9">
    <source>
        <dbReference type="Proteomes" id="UP000285211"/>
    </source>
</evidence>
<dbReference type="Pfam" id="PF22848">
    <property type="entry name" value="ASD1_dom"/>
    <property type="match status" value="1"/>
</dbReference>